<dbReference type="InterPro" id="IPR032675">
    <property type="entry name" value="LRR_dom_sf"/>
</dbReference>
<evidence type="ECO:0000313" key="11">
    <source>
        <dbReference type="Proteomes" id="UP001187471"/>
    </source>
</evidence>
<evidence type="ECO:0000256" key="3">
    <source>
        <dbReference type="ARBA" id="ARBA00022737"/>
    </source>
</evidence>
<dbReference type="InterPro" id="IPR050905">
    <property type="entry name" value="Plant_NBS-LRR"/>
</dbReference>
<gene>
    <name evidence="10" type="ORF">RJ640_000942</name>
</gene>
<dbReference type="GO" id="GO:0043531">
    <property type="term" value="F:ADP binding"/>
    <property type="evidence" value="ECO:0007669"/>
    <property type="project" value="InterPro"/>
</dbReference>
<keyword evidence="11" id="KW-1185">Reference proteome</keyword>
<dbReference type="Pfam" id="PF00931">
    <property type="entry name" value="NB-ARC"/>
    <property type="match status" value="1"/>
</dbReference>
<name>A0AA88RNK1_9ASTE</name>
<dbReference type="InterPro" id="IPR042197">
    <property type="entry name" value="Apaf_helical"/>
</dbReference>
<keyword evidence="5" id="KW-0547">Nucleotide-binding</keyword>
<dbReference type="Gene3D" id="1.10.8.430">
    <property type="entry name" value="Helical domain of apoptotic protease-activating factors"/>
    <property type="match status" value="1"/>
</dbReference>
<comment type="similarity">
    <text evidence="1">Belongs to the disease resistance NB-LRR family.</text>
</comment>
<dbReference type="InterPro" id="IPR036388">
    <property type="entry name" value="WH-like_DNA-bd_sf"/>
</dbReference>
<dbReference type="PANTHER" id="PTHR33463:SF209">
    <property type="entry name" value="DISEASE RESISTANCE PROTEIN RPS2-LIKE"/>
    <property type="match status" value="1"/>
</dbReference>
<keyword evidence="3" id="KW-0677">Repeat</keyword>
<evidence type="ECO:0000259" key="8">
    <source>
        <dbReference type="Pfam" id="PF23247"/>
    </source>
</evidence>
<keyword evidence="4" id="KW-0611">Plant defense</keyword>
<organism evidence="10 11">
    <name type="scientific">Escallonia rubra</name>
    <dbReference type="NCBI Taxonomy" id="112253"/>
    <lineage>
        <taxon>Eukaryota</taxon>
        <taxon>Viridiplantae</taxon>
        <taxon>Streptophyta</taxon>
        <taxon>Embryophyta</taxon>
        <taxon>Tracheophyta</taxon>
        <taxon>Spermatophyta</taxon>
        <taxon>Magnoliopsida</taxon>
        <taxon>eudicotyledons</taxon>
        <taxon>Gunneridae</taxon>
        <taxon>Pentapetalae</taxon>
        <taxon>asterids</taxon>
        <taxon>campanulids</taxon>
        <taxon>Escalloniales</taxon>
        <taxon>Escalloniaceae</taxon>
        <taxon>Escallonia</taxon>
    </lineage>
</organism>
<evidence type="ECO:0000256" key="4">
    <source>
        <dbReference type="ARBA" id="ARBA00022821"/>
    </source>
</evidence>
<dbReference type="Gene3D" id="3.80.10.10">
    <property type="entry name" value="Ribonuclease Inhibitor"/>
    <property type="match status" value="2"/>
</dbReference>
<keyword evidence="5" id="KW-0067">ATP-binding</keyword>
<dbReference type="EMBL" id="JAVXUO010000875">
    <property type="protein sequence ID" value="KAK2988433.1"/>
    <property type="molecule type" value="Genomic_DNA"/>
</dbReference>
<dbReference type="InterPro" id="IPR057135">
    <property type="entry name" value="At4g27190-like_LRR"/>
</dbReference>
<dbReference type="SUPFAM" id="SSF52540">
    <property type="entry name" value="P-loop containing nucleoside triphosphate hydrolases"/>
    <property type="match status" value="1"/>
</dbReference>
<accession>A0AA88RNK1</accession>
<dbReference type="Gene3D" id="3.40.50.300">
    <property type="entry name" value="P-loop containing nucleotide triphosphate hydrolases"/>
    <property type="match status" value="1"/>
</dbReference>
<feature type="domain" description="Disease resistance protein At4g27190-like leucine-rich repeats" evidence="8">
    <location>
        <begin position="879"/>
        <end position="993"/>
    </location>
</feature>
<protein>
    <submittedName>
        <fullName evidence="10">Uncharacterized protein</fullName>
    </submittedName>
</protein>
<dbReference type="InterPro" id="IPR001611">
    <property type="entry name" value="Leu-rich_rpt"/>
</dbReference>
<dbReference type="SUPFAM" id="SSF52058">
    <property type="entry name" value="L domain-like"/>
    <property type="match status" value="1"/>
</dbReference>
<dbReference type="Gene3D" id="1.10.10.10">
    <property type="entry name" value="Winged helix-like DNA-binding domain superfamily/Winged helix DNA-binding domain"/>
    <property type="match status" value="1"/>
</dbReference>
<dbReference type="GO" id="GO:0006952">
    <property type="term" value="P:defense response"/>
    <property type="evidence" value="ECO:0007669"/>
    <property type="project" value="UniProtKB-KW"/>
</dbReference>
<dbReference type="Pfam" id="PF23247">
    <property type="entry name" value="LRR_RPS2"/>
    <property type="match status" value="1"/>
</dbReference>
<dbReference type="Pfam" id="PF13855">
    <property type="entry name" value="LRR_8"/>
    <property type="match status" value="1"/>
</dbReference>
<keyword evidence="6" id="KW-0175">Coiled coil</keyword>
<reference evidence="10" key="1">
    <citation type="submission" date="2022-12" db="EMBL/GenBank/DDBJ databases">
        <title>Draft genome assemblies for two species of Escallonia (Escalloniales).</title>
        <authorList>
            <person name="Chanderbali A."/>
            <person name="Dervinis C."/>
            <person name="Anghel I."/>
            <person name="Soltis D."/>
            <person name="Soltis P."/>
            <person name="Zapata F."/>
        </authorList>
    </citation>
    <scope>NUCLEOTIDE SEQUENCE</scope>
    <source>
        <strain evidence="10">UCBG92.1500</strain>
        <tissue evidence="10">Leaf</tissue>
    </source>
</reference>
<comment type="caution">
    <text evidence="10">The sequence shown here is derived from an EMBL/GenBank/DDBJ whole genome shotgun (WGS) entry which is preliminary data.</text>
</comment>
<dbReference type="AlphaFoldDB" id="A0AA88RNK1"/>
<dbReference type="InterPro" id="IPR002182">
    <property type="entry name" value="NB-ARC"/>
</dbReference>
<feature type="coiled-coil region" evidence="6">
    <location>
        <begin position="78"/>
        <end position="105"/>
    </location>
</feature>
<evidence type="ECO:0000256" key="6">
    <source>
        <dbReference type="SAM" id="Coils"/>
    </source>
</evidence>
<dbReference type="InterPro" id="IPR055414">
    <property type="entry name" value="LRR_R13L4/SHOC2-like"/>
</dbReference>
<proteinExistence type="inferred from homology"/>
<feature type="domain" description="NB-ARC" evidence="7">
    <location>
        <begin position="166"/>
        <end position="328"/>
    </location>
</feature>
<feature type="domain" description="Disease resistance R13L4/SHOC-2-like LRR" evidence="9">
    <location>
        <begin position="598"/>
        <end position="721"/>
    </location>
</feature>
<dbReference type="PRINTS" id="PR00364">
    <property type="entry name" value="DISEASERSIST"/>
</dbReference>
<evidence type="ECO:0000259" key="9">
    <source>
        <dbReference type="Pfam" id="PF23598"/>
    </source>
</evidence>
<evidence type="ECO:0000259" key="7">
    <source>
        <dbReference type="Pfam" id="PF00931"/>
    </source>
</evidence>
<keyword evidence="2" id="KW-0433">Leucine-rich repeat</keyword>
<dbReference type="PANTHER" id="PTHR33463">
    <property type="entry name" value="NB-ARC DOMAIN-CONTAINING PROTEIN-RELATED"/>
    <property type="match status" value="1"/>
</dbReference>
<evidence type="ECO:0000256" key="2">
    <source>
        <dbReference type="ARBA" id="ARBA00022614"/>
    </source>
</evidence>
<evidence type="ECO:0000313" key="10">
    <source>
        <dbReference type="EMBL" id="KAK2988433.1"/>
    </source>
</evidence>
<evidence type="ECO:0000256" key="1">
    <source>
        <dbReference type="ARBA" id="ARBA00008894"/>
    </source>
</evidence>
<dbReference type="Pfam" id="PF23598">
    <property type="entry name" value="LRR_14"/>
    <property type="match status" value="1"/>
</dbReference>
<sequence>MAEAIAAFSAGAAAAVTALLQAGTALRDPMEENIMKSKDLKEIYTALEKDMRTLIATKDDLHTEVQKNKRTKMPNERYGDWTRRVKELESEVEVLKNNYERIIKKRKIPLQTSRGHLRKEMKTKYREAHNLLDGANRLEVFLVKKEPECVVKEMPPQIKEFPALQHPLERILDLLTKPNITGIRILGPVGIGKTTVMQHLNDNEQVAKMFQIIIWVKVSTEGSKENLSTEHLQQTIVRRLKLDMGGINRVEDVAERIKVELEGKRYLLLLDDVKGNLVLSRIGIPQNIDCSKIVLTTRLGHICSLMVDQNVKVGKLSHYEAWNMFQNVLNCPNLSDNPNIKRLMHLVVKWCDGLPLMIRMTASAFKQRDTEERWSDGYKNLKKWLQRGDDAVKEMYKSLSFCCEYLDDDCQKNCFYYSALYPEDSNIYIDRLLDCWAAGNLLGSDDDGEWMRVTGRNVLERLKSVSLVEEGKHGKYVKLHKVIRQVALYNLLASTEHEYLVKASEALRNSPDVENWGKKRWISLVDNKLETLPDLPDCSSLSTLFLQKNSTLKIIPPKFFENMEKLLVLDLHCSGITKLPLSLSWLKRLKVLYLNGCTGLAELPPEIGELQDLEVLDIRRSGVKDLPDQIKGLSRLRRLLLSFTIRSLTRLRRLVLSFTRSGDEEKKQAVEFNRKVISKISDLKELVIDVESLQHLWNGMLNAIIENVHSWTKLATFQLCFLDGVVDIIQVKDNTLKLCIPEEANLGSFVRKLDDFDSDSGIFQVSIGWMPPDFRIPDSWPYESYVKYCSGEGDHLGVSKLLAKAGALILVNHNDLKHLDNSCSPSGLNEIQGCLIESCNKITTIVDGNTTGQSPILPDLGKLYIKNLLELESFWVGPVQQGSLGKLHTLVLSGCPKLTRIFSHGIIEQLTEIQHLEIENCDRIEEIIMESENAGLGLRVLPRLVELILVDMRQLRRICSDDSLEWPSLERLQVRGCPRLNILPFSQHNAMKLKLIETEENWWQALQWQTQEVKERFQPYHTDR</sequence>
<evidence type="ECO:0000256" key="5">
    <source>
        <dbReference type="ARBA" id="ARBA00022840"/>
    </source>
</evidence>
<dbReference type="GO" id="GO:0005524">
    <property type="term" value="F:ATP binding"/>
    <property type="evidence" value="ECO:0007669"/>
    <property type="project" value="UniProtKB-KW"/>
</dbReference>
<dbReference type="InterPro" id="IPR027417">
    <property type="entry name" value="P-loop_NTPase"/>
</dbReference>
<dbReference type="Proteomes" id="UP001187471">
    <property type="component" value="Unassembled WGS sequence"/>
</dbReference>